<name>A0A1I7D5J3_9RHOB</name>
<feature type="transmembrane region" description="Helical" evidence="6">
    <location>
        <begin position="73"/>
        <end position="90"/>
    </location>
</feature>
<proteinExistence type="predicted"/>
<feature type="transmembrane region" description="Helical" evidence="6">
    <location>
        <begin position="180"/>
        <end position="197"/>
    </location>
</feature>
<evidence type="ECO:0000256" key="5">
    <source>
        <dbReference type="ARBA" id="ARBA00023136"/>
    </source>
</evidence>
<dbReference type="InterPro" id="IPR001123">
    <property type="entry name" value="LeuE-type"/>
</dbReference>
<evidence type="ECO:0000256" key="3">
    <source>
        <dbReference type="ARBA" id="ARBA00022692"/>
    </source>
</evidence>
<dbReference type="eggNOG" id="COG1280">
    <property type="taxonomic scope" value="Bacteria"/>
</dbReference>
<dbReference type="STRING" id="999627.SAMN05216236_12321"/>
<accession>A0A1I7D5J3</accession>
<gene>
    <name evidence="7" type="ORF">SAMN05216236_12321</name>
</gene>
<evidence type="ECO:0000256" key="2">
    <source>
        <dbReference type="ARBA" id="ARBA00022475"/>
    </source>
</evidence>
<dbReference type="EMBL" id="FPAW01000023">
    <property type="protein sequence ID" value="SFU06959.1"/>
    <property type="molecule type" value="Genomic_DNA"/>
</dbReference>
<comment type="subcellular location">
    <subcellularLocation>
        <location evidence="1">Cell membrane</location>
        <topology evidence="1">Multi-pass membrane protein</topology>
    </subcellularLocation>
</comment>
<keyword evidence="4 6" id="KW-1133">Transmembrane helix</keyword>
<feature type="transmembrane region" description="Helical" evidence="6">
    <location>
        <begin position="110"/>
        <end position="132"/>
    </location>
</feature>
<dbReference type="PANTHER" id="PTHR30086:SF20">
    <property type="entry name" value="ARGININE EXPORTER PROTEIN ARGO-RELATED"/>
    <property type="match status" value="1"/>
</dbReference>
<dbReference type="OrthoDB" id="9804822at2"/>
<keyword evidence="2" id="KW-1003">Cell membrane</keyword>
<dbReference type="Pfam" id="PF01810">
    <property type="entry name" value="LysE"/>
    <property type="match status" value="1"/>
</dbReference>
<dbReference type="GO" id="GO:0015171">
    <property type="term" value="F:amino acid transmembrane transporter activity"/>
    <property type="evidence" value="ECO:0007669"/>
    <property type="project" value="TreeGrafter"/>
</dbReference>
<evidence type="ECO:0000256" key="4">
    <source>
        <dbReference type="ARBA" id="ARBA00022989"/>
    </source>
</evidence>
<evidence type="ECO:0000313" key="7">
    <source>
        <dbReference type="EMBL" id="SFU06959.1"/>
    </source>
</evidence>
<dbReference type="AlphaFoldDB" id="A0A1I7D5J3"/>
<feature type="transmembrane region" description="Helical" evidence="6">
    <location>
        <begin position="139"/>
        <end position="160"/>
    </location>
</feature>
<dbReference type="Proteomes" id="UP000182466">
    <property type="component" value="Unassembled WGS sequence"/>
</dbReference>
<feature type="transmembrane region" description="Helical" evidence="6">
    <location>
        <begin position="43"/>
        <end position="64"/>
    </location>
</feature>
<dbReference type="GO" id="GO:0005886">
    <property type="term" value="C:plasma membrane"/>
    <property type="evidence" value="ECO:0007669"/>
    <property type="project" value="UniProtKB-SubCell"/>
</dbReference>
<dbReference type="RefSeq" id="WP_027263739.1">
    <property type="nucleotide sequence ID" value="NZ_FPAW01000023.1"/>
</dbReference>
<sequence length="198" mass="21386">MISTIVALIIFLFPLAYSPGPGNMFFAANGARFGMRATLPANAGYHLATWVVTAGIGFGALAAFNSHPQLFRVLKYAGSLYVLWLAWTLFRSSCNVSGREAQPIGFGSGVLLLLLNPKAYVIIALMFTQFVANGGSDQWQLVLVITTVFTLNNLCAFLLWTAAGDWLAIRFRGGESARRVNMTFGVILAAVAVWMALA</sequence>
<evidence type="ECO:0000256" key="1">
    <source>
        <dbReference type="ARBA" id="ARBA00004651"/>
    </source>
</evidence>
<keyword evidence="8" id="KW-1185">Reference proteome</keyword>
<reference evidence="7 8" key="1">
    <citation type="submission" date="2016-10" db="EMBL/GenBank/DDBJ databases">
        <authorList>
            <person name="de Groot N.N."/>
        </authorList>
    </citation>
    <scope>NUCLEOTIDE SEQUENCE [LARGE SCALE GENOMIC DNA]</scope>
    <source>
        <strain evidence="7 8">CGMCC 1.10959</strain>
    </source>
</reference>
<keyword evidence="3 6" id="KW-0812">Transmembrane</keyword>
<keyword evidence="5 6" id="KW-0472">Membrane</keyword>
<protein>
    <submittedName>
        <fullName evidence="7">Threonine/homoserine/homoserine lactone efflux protein</fullName>
    </submittedName>
</protein>
<organism evidence="7 8">
    <name type="scientific">Sedimentitalea nanhaiensis</name>
    <dbReference type="NCBI Taxonomy" id="999627"/>
    <lineage>
        <taxon>Bacteria</taxon>
        <taxon>Pseudomonadati</taxon>
        <taxon>Pseudomonadota</taxon>
        <taxon>Alphaproteobacteria</taxon>
        <taxon>Rhodobacterales</taxon>
        <taxon>Paracoccaceae</taxon>
        <taxon>Sedimentitalea</taxon>
    </lineage>
</organism>
<evidence type="ECO:0000313" key="8">
    <source>
        <dbReference type="Proteomes" id="UP000182466"/>
    </source>
</evidence>
<dbReference type="PANTHER" id="PTHR30086">
    <property type="entry name" value="ARGININE EXPORTER PROTEIN ARGO"/>
    <property type="match status" value="1"/>
</dbReference>
<evidence type="ECO:0000256" key="6">
    <source>
        <dbReference type="SAM" id="Phobius"/>
    </source>
</evidence>